<proteinExistence type="predicted"/>
<evidence type="ECO:0000259" key="2">
    <source>
        <dbReference type="PROSITE" id="PS50995"/>
    </source>
</evidence>
<keyword evidence="4" id="KW-1185">Reference proteome</keyword>
<feature type="compositionally biased region" description="Low complexity" evidence="1">
    <location>
        <begin position="7"/>
        <end position="26"/>
    </location>
</feature>
<evidence type="ECO:0000313" key="3">
    <source>
        <dbReference type="EMBL" id="GAA2173871.1"/>
    </source>
</evidence>
<sequence>MRQRASTDAMPDAAGPAPDATDAMPDATEDARDAVDAIVAQWRVVRPDLDSSPVEVVGRMHRVGDRLRERLIARYRDFGLGEGEFDVLATLRRADGPLQPGELAAQTMVTTGGMTKRLDRLVAAGLVTREAGASDGRTRAVVLTREGRARIDEAYAAHLADERALLAPLDDADRAALAAILRRWSVALDEGDVATS</sequence>
<name>A0ABP5MH13_9MICO</name>
<dbReference type="PROSITE" id="PS50995">
    <property type="entry name" value="HTH_MARR_2"/>
    <property type="match status" value="1"/>
</dbReference>
<dbReference type="Gene3D" id="1.10.10.10">
    <property type="entry name" value="Winged helix-like DNA-binding domain superfamily/Winged helix DNA-binding domain"/>
    <property type="match status" value="1"/>
</dbReference>
<protein>
    <submittedName>
        <fullName evidence="3">MarR family transcriptional regulator</fullName>
    </submittedName>
</protein>
<gene>
    <name evidence="3" type="ORF">GCM10009846_17580</name>
</gene>
<dbReference type="SUPFAM" id="SSF46785">
    <property type="entry name" value="Winged helix' DNA-binding domain"/>
    <property type="match status" value="1"/>
</dbReference>
<dbReference type="InterPro" id="IPR000835">
    <property type="entry name" value="HTH_MarR-typ"/>
</dbReference>
<dbReference type="SMART" id="SM00347">
    <property type="entry name" value="HTH_MARR"/>
    <property type="match status" value="1"/>
</dbReference>
<dbReference type="InterPro" id="IPR039422">
    <property type="entry name" value="MarR/SlyA-like"/>
</dbReference>
<dbReference type="EMBL" id="BAAAQT010000006">
    <property type="protein sequence ID" value="GAA2173871.1"/>
    <property type="molecule type" value="Genomic_DNA"/>
</dbReference>
<dbReference type="PANTHER" id="PTHR33164:SF104">
    <property type="entry name" value="TRANSCRIPTIONAL REGULATORY PROTEIN"/>
    <property type="match status" value="1"/>
</dbReference>
<comment type="caution">
    <text evidence="3">The sequence shown here is derived from an EMBL/GenBank/DDBJ whole genome shotgun (WGS) entry which is preliminary data.</text>
</comment>
<evidence type="ECO:0000313" key="4">
    <source>
        <dbReference type="Proteomes" id="UP001501599"/>
    </source>
</evidence>
<feature type="domain" description="HTH marR-type" evidence="2">
    <location>
        <begin position="53"/>
        <end position="186"/>
    </location>
</feature>
<accession>A0ABP5MH13</accession>
<dbReference type="PRINTS" id="PR00598">
    <property type="entry name" value="HTHMARR"/>
</dbReference>
<organism evidence="3 4">
    <name type="scientific">Agrococcus versicolor</name>
    <dbReference type="NCBI Taxonomy" id="501482"/>
    <lineage>
        <taxon>Bacteria</taxon>
        <taxon>Bacillati</taxon>
        <taxon>Actinomycetota</taxon>
        <taxon>Actinomycetes</taxon>
        <taxon>Micrococcales</taxon>
        <taxon>Microbacteriaceae</taxon>
        <taxon>Agrococcus</taxon>
    </lineage>
</organism>
<dbReference type="InterPro" id="IPR036388">
    <property type="entry name" value="WH-like_DNA-bd_sf"/>
</dbReference>
<reference evidence="4" key="1">
    <citation type="journal article" date="2019" name="Int. J. Syst. Evol. Microbiol.">
        <title>The Global Catalogue of Microorganisms (GCM) 10K type strain sequencing project: providing services to taxonomists for standard genome sequencing and annotation.</title>
        <authorList>
            <consortium name="The Broad Institute Genomics Platform"/>
            <consortium name="The Broad Institute Genome Sequencing Center for Infectious Disease"/>
            <person name="Wu L."/>
            <person name="Ma J."/>
        </authorList>
    </citation>
    <scope>NUCLEOTIDE SEQUENCE [LARGE SCALE GENOMIC DNA]</scope>
    <source>
        <strain evidence="4">JCM 16026</strain>
    </source>
</reference>
<dbReference type="InterPro" id="IPR036390">
    <property type="entry name" value="WH_DNA-bd_sf"/>
</dbReference>
<evidence type="ECO:0000256" key="1">
    <source>
        <dbReference type="SAM" id="MobiDB-lite"/>
    </source>
</evidence>
<feature type="region of interest" description="Disordered" evidence="1">
    <location>
        <begin position="1"/>
        <end position="29"/>
    </location>
</feature>
<dbReference type="PANTHER" id="PTHR33164">
    <property type="entry name" value="TRANSCRIPTIONAL REGULATOR, MARR FAMILY"/>
    <property type="match status" value="1"/>
</dbReference>
<dbReference type="Proteomes" id="UP001501599">
    <property type="component" value="Unassembled WGS sequence"/>
</dbReference>
<dbReference type="Pfam" id="PF12802">
    <property type="entry name" value="MarR_2"/>
    <property type="match status" value="1"/>
</dbReference>